<dbReference type="EMBL" id="BMNG01000004">
    <property type="protein sequence ID" value="GGO40995.1"/>
    <property type="molecule type" value="Genomic_DNA"/>
</dbReference>
<dbReference type="PROSITE" id="PS00444">
    <property type="entry name" value="POLYPRENYL_SYNTHASE_2"/>
    <property type="match status" value="1"/>
</dbReference>
<dbReference type="InterPro" id="IPR008949">
    <property type="entry name" value="Isoprenoid_synthase_dom_sf"/>
</dbReference>
<gene>
    <name evidence="4" type="ORF">GCM10012286_20030</name>
</gene>
<dbReference type="PANTHER" id="PTHR12001">
    <property type="entry name" value="GERANYLGERANYL PYROPHOSPHATE SYNTHASE"/>
    <property type="match status" value="1"/>
</dbReference>
<dbReference type="SFLD" id="SFLDS00005">
    <property type="entry name" value="Isoprenoid_Synthase_Type_I"/>
    <property type="match status" value="1"/>
</dbReference>
<dbReference type="InterPro" id="IPR000092">
    <property type="entry name" value="Polyprenyl_synt"/>
</dbReference>
<dbReference type="CDD" id="cd00685">
    <property type="entry name" value="Trans_IPPS_HT"/>
    <property type="match status" value="1"/>
</dbReference>
<accession>A0ABQ2LRF5</accession>
<keyword evidence="1" id="KW-0479">Metal-binding</keyword>
<keyword evidence="3" id="KW-0808">Transferase</keyword>
<dbReference type="PROSITE" id="PS00723">
    <property type="entry name" value="POLYPRENYL_SYNTHASE_1"/>
    <property type="match status" value="1"/>
</dbReference>
<proteinExistence type="inferred from homology"/>
<comment type="similarity">
    <text evidence="3">Belongs to the FPP/GGPP synthase family.</text>
</comment>
<evidence type="ECO:0000313" key="4">
    <source>
        <dbReference type="EMBL" id="GGO40995.1"/>
    </source>
</evidence>
<dbReference type="RefSeq" id="WP_189173664.1">
    <property type="nucleotide sequence ID" value="NZ_BMNG01000004.1"/>
</dbReference>
<reference evidence="5" key="1">
    <citation type="journal article" date="2019" name="Int. J. Syst. Evol. Microbiol.">
        <title>The Global Catalogue of Microorganisms (GCM) 10K type strain sequencing project: providing services to taxonomists for standard genome sequencing and annotation.</title>
        <authorList>
            <consortium name="The Broad Institute Genomics Platform"/>
            <consortium name="The Broad Institute Genome Sequencing Center for Infectious Disease"/>
            <person name="Wu L."/>
            <person name="Ma J."/>
        </authorList>
    </citation>
    <scope>NUCLEOTIDE SEQUENCE [LARGE SCALE GENOMIC DNA]</scope>
    <source>
        <strain evidence="5">CGMCC 4.7349</strain>
    </source>
</reference>
<evidence type="ECO:0000256" key="1">
    <source>
        <dbReference type="ARBA" id="ARBA00022723"/>
    </source>
</evidence>
<dbReference type="Proteomes" id="UP000656881">
    <property type="component" value="Unassembled WGS sequence"/>
</dbReference>
<keyword evidence="5" id="KW-1185">Reference proteome</keyword>
<evidence type="ECO:0000256" key="3">
    <source>
        <dbReference type="RuleBase" id="RU004466"/>
    </source>
</evidence>
<keyword evidence="2" id="KW-0460">Magnesium</keyword>
<dbReference type="SUPFAM" id="SSF48576">
    <property type="entry name" value="Terpenoid synthases"/>
    <property type="match status" value="1"/>
</dbReference>
<dbReference type="Pfam" id="PF00348">
    <property type="entry name" value="polyprenyl_synt"/>
    <property type="match status" value="1"/>
</dbReference>
<sequence length="364" mass="38257">MTTTTTLTPAAPPAAWSGVTRARELLPPLLRDGVARLGDELGRICGYQLGLCDADGRPVPGAGGKLIRPAFSVLCAEAVGGEAADALPAGAAIELLHNASLIHDDIMDGDRVRRHRPTTWVRFGVPRAILAGDALIALGFETLADRRHPATAASIADLARTLRRLAIGQGDDLRFEREREVGVEECLAMLGGKTGALLGCACRLGAAHGADYAAEYGADYAAEYGAVPTAWLDRFEAFGDHLGVAFQLIDDVLGIWGDPAVTGKPVGSDLRARKKSAPVVAALKAGTAASDRLDRLYATPGDLTDHQVAVLTGLVEEAGGRTWTLAEADRRIAAAWELLDPLDLDPVARQGLVDLTTALTARRA</sequence>
<evidence type="ECO:0000313" key="5">
    <source>
        <dbReference type="Proteomes" id="UP000656881"/>
    </source>
</evidence>
<comment type="caution">
    <text evidence="4">The sequence shown here is derived from an EMBL/GenBank/DDBJ whole genome shotgun (WGS) entry which is preliminary data.</text>
</comment>
<dbReference type="Gene3D" id="1.10.600.10">
    <property type="entry name" value="Farnesyl Diphosphate Synthase"/>
    <property type="match status" value="1"/>
</dbReference>
<evidence type="ECO:0000256" key="2">
    <source>
        <dbReference type="ARBA" id="ARBA00022842"/>
    </source>
</evidence>
<dbReference type="PANTHER" id="PTHR12001:SF86">
    <property type="entry name" value="GERANYLGERANYL DIPHOSPHATE SYNTHASE"/>
    <property type="match status" value="1"/>
</dbReference>
<dbReference type="InterPro" id="IPR033749">
    <property type="entry name" value="Polyprenyl_synt_CS"/>
</dbReference>
<protein>
    <submittedName>
        <fullName evidence="4">Dimethylallyltransferase</fullName>
    </submittedName>
</protein>
<organism evidence="4 5">
    <name type="scientific">Streptomyces lasiicapitis</name>
    <dbReference type="NCBI Taxonomy" id="1923961"/>
    <lineage>
        <taxon>Bacteria</taxon>
        <taxon>Bacillati</taxon>
        <taxon>Actinomycetota</taxon>
        <taxon>Actinomycetes</taxon>
        <taxon>Kitasatosporales</taxon>
        <taxon>Streptomycetaceae</taxon>
        <taxon>Streptomyces</taxon>
    </lineage>
</organism>
<name>A0ABQ2LRF5_9ACTN</name>